<accession>A0A6M3J9M4</accession>
<sequence length="426" mass="45075">MAGTTGNLGWAESGVEPVTEPLDALKADGFAFQDPWAAENANWQLQRLGRASLPRFASTELLVQARRSGTGPPEEREDVGLVEAFAGRPGYSPAPWGIAWSVGGDATELDIAADGEFTWTTPDFGGASYFLRCLARLDGNLVVEASAVGQRFDYQFVATAGGNVYTADDLAGVPQLQARSRVDCTELYNVPFTAGAAVVHAVATDGLVVAIAAGNLVELFTDTGAALVSLGSYNHGAQINCLAMDGSRLVLGGVISAGFEIAVLNYGPLGPALYANLARGATVNFVDFDGRSILFSGAISGANFAGLFWSVLSAAPDWNVAVATDDVKIVGDQAVLAQAGAVYVVDMRTGLPSETILWDAGAPTQVERLAWDNDALFILGDLTATGRRRRRYEVRNQPQLFAVQVKDHDFTLSSFRAVHSLVQPVR</sequence>
<dbReference type="EMBL" id="MT141547">
    <property type="protein sequence ID" value="QJA66018.1"/>
    <property type="molecule type" value="Genomic_DNA"/>
</dbReference>
<evidence type="ECO:0000313" key="1">
    <source>
        <dbReference type="EMBL" id="QJA66018.1"/>
    </source>
</evidence>
<dbReference type="AlphaFoldDB" id="A0A6M3J9M4"/>
<reference evidence="1" key="1">
    <citation type="submission" date="2020-03" db="EMBL/GenBank/DDBJ databases">
        <title>The deep terrestrial virosphere.</title>
        <authorList>
            <person name="Holmfeldt K."/>
            <person name="Nilsson E."/>
            <person name="Simone D."/>
            <person name="Lopez-Fernandez M."/>
            <person name="Wu X."/>
            <person name="de Brujin I."/>
            <person name="Lundin D."/>
            <person name="Andersson A."/>
            <person name="Bertilsson S."/>
            <person name="Dopson M."/>
        </authorList>
    </citation>
    <scope>NUCLEOTIDE SEQUENCE</scope>
    <source>
        <strain evidence="1">MM415B00368</strain>
    </source>
</reference>
<organism evidence="1">
    <name type="scientific">viral metagenome</name>
    <dbReference type="NCBI Taxonomy" id="1070528"/>
    <lineage>
        <taxon>unclassified sequences</taxon>
        <taxon>metagenomes</taxon>
        <taxon>organismal metagenomes</taxon>
    </lineage>
</organism>
<proteinExistence type="predicted"/>
<gene>
    <name evidence="1" type="ORF">MM415B00368_0053</name>
</gene>
<dbReference type="SUPFAM" id="SSF50969">
    <property type="entry name" value="YVTN repeat-like/Quinoprotein amine dehydrogenase"/>
    <property type="match status" value="1"/>
</dbReference>
<dbReference type="InterPro" id="IPR011044">
    <property type="entry name" value="Quino_amine_DH_bsu"/>
</dbReference>
<name>A0A6M3J9M4_9ZZZZ</name>
<protein>
    <submittedName>
        <fullName evidence="1">Uncharacterized protein</fullName>
    </submittedName>
</protein>